<feature type="transmembrane region" description="Helical" evidence="1">
    <location>
        <begin position="12"/>
        <end position="29"/>
    </location>
</feature>
<dbReference type="EMBL" id="MFDE01000013">
    <property type="protein sequence ID" value="OGE38760.1"/>
    <property type="molecule type" value="Genomic_DNA"/>
</dbReference>
<name>A0A1F5KD89_9BACT</name>
<comment type="caution">
    <text evidence="2">The sequence shown here is derived from an EMBL/GenBank/DDBJ whole genome shotgun (WGS) entry which is preliminary data.</text>
</comment>
<feature type="transmembrane region" description="Helical" evidence="1">
    <location>
        <begin position="35"/>
        <end position="54"/>
    </location>
</feature>
<feature type="transmembrane region" description="Helical" evidence="1">
    <location>
        <begin position="66"/>
        <end position="84"/>
    </location>
</feature>
<evidence type="ECO:0000313" key="3">
    <source>
        <dbReference type="Proteomes" id="UP000176527"/>
    </source>
</evidence>
<keyword evidence="1" id="KW-0812">Transmembrane</keyword>
<dbReference type="Proteomes" id="UP000176527">
    <property type="component" value="Unassembled WGS sequence"/>
</dbReference>
<keyword evidence="1" id="KW-1133">Transmembrane helix</keyword>
<accession>A0A1F5KD89</accession>
<reference evidence="2 3" key="1">
    <citation type="journal article" date="2016" name="Nat. Commun.">
        <title>Thousands of microbial genomes shed light on interconnected biogeochemical processes in an aquifer system.</title>
        <authorList>
            <person name="Anantharaman K."/>
            <person name="Brown C.T."/>
            <person name="Hug L.A."/>
            <person name="Sharon I."/>
            <person name="Castelle C.J."/>
            <person name="Probst A.J."/>
            <person name="Thomas B.C."/>
            <person name="Singh A."/>
            <person name="Wilkins M.J."/>
            <person name="Karaoz U."/>
            <person name="Brodie E.L."/>
            <person name="Williams K.H."/>
            <person name="Hubbard S.S."/>
            <person name="Banfield J.F."/>
        </authorList>
    </citation>
    <scope>NUCLEOTIDE SEQUENCE [LARGE SCALE GENOMIC DNA]</scope>
</reference>
<keyword evidence="1" id="KW-0472">Membrane</keyword>
<dbReference type="AlphaFoldDB" id="A0A1F5KD89"/>
<gene>
    <name evidence="2" type="ORF">A3F00_03365</name>
</gene>
<protein>
    <submittedName>
        <fullName evidence="2">Uncharacterized protein</fullName>
    </submittedName>
</protein>
<proteinExistence type="predicted"/>
<evidence type="ECO:0000313" key="2">
    <source>
        <dbReference type="EMBL" id="OGE38760.1"/>
    </source>
</evidence>
<organism evidence="2 3">
    <name type="scientific">Candidatus Daviesbacteria bacterium RIFCSPHIGHO2_12_FULL_37_11</name>
    <dbReference type="NCBI Taxonomy" id="1797777"/>
    <lineage>
        <taxon>Bacteria</taxon>
        <taxon>Candidatus Daviesiibacteriota</taxon>
    </lineage>
</organism>
<evidence type="ECO:0000256" key="1">
    <source>
        <dbReference type="SAM" id="Phobius"/>
    </source>
</evidence>
<sequence>MKLFLKLHKHNFLIVIAAAFIALILVFKFQGIPIVQYTILTFLVAFYLLWATAFHHFDKSLKLEVMIEYILTALLALVILYGVLL</sequence>